<reference evidence="3" key="1">
    <citation type="submission" date="2023-06" db="EMBL/GenBank/DDBJ databases">
        <authorList>
            <consortium name="Lawrence Berkeley National Laboratory"/>
            <person name="Ahrendt S."/>
            <person name="Sahu N."/>
            <person name="Indic B."/>
            <person name="Wong-Bajracharya J."/>
            <person name="Merenyi Z."/>
            <person name="Ke H.-M."/>
            <person name="Monk M."/>
            <person name="Kocsube S."/>
            <person name="Drula E."/>
            <person name="Lipzen A."/>
            <person name="Balint B."/>
            <person name="Henrissat B."/>
            <person name="Andreopoulos B."/>
            <person name="Martin F.M."/>
            <person name="Harder C.B."/>
            <person name="Rigling D."/>
            <person name="Ford K.L."/>
            <person name="Foster G.D."/>
            <person name="Pangilinan J."/>
            <person name="Papanicolaou A."/>
            <person name="Barry K."/>
            <person name="LaButti K."/>
            <person name="Viragh M."/>
            <person name="Koriabine M."/>
            <person name="Yan M."/>
            <person name="Riley R."/>
            <person name="Champramary S."/>
            <person name="Plett K.L."/>
            <person name="Tsai I.J."/>
            <person name="Slot J."/>
            <person name="Sipos G."/>
            <person name="Plett J."/>
            <person name="Nagy L.G."/>
            <person name="Grigoriev I.V."/>
        </authorList>
    </citation>
    <scope>NUCLEOTIDE SEQUENCE</scope>
    <source>
        <strain evidence="3">ICMP 16352</strain>
    </source>
</reference>
<comment type="caution">
    <text evidence="3">The sequence shown here is derived from an EMBL/GenBank/DDBJ whole genome shotgun (WGS) entry which is preliminary data.</text>
</comment>
<sequence length="139" mass="15849">MSDSQGREREPEKRPGSKHEEDEDEETSPTPAHSSSFKRIAFLILVGFLFWLAYTARQRHFERKNKVVYATRYSDQYKFRPAASPIVTETLKGGGTRLRGANPTATSRATPTPTPTLEKKKRRRRSKRNAQAKSKAAKK</sequence>
<feature type="region of interest" description="Disordered" evidence="1">
    <location>
        <begin position="1"/>
        <end position="34"/>
    </location>
</feature>
<proteinExistence type="predicted"/>
<feature type="compositionally biased region" description="Basic residues" evidence="1">
    <location>
        <begin position="119"/>
        <end position="139"/>
    </location>
</feature>
<organism evidence="3 4">
    <name type="scientific">Armillaria novae-zelandiae</name>
    <dbReference type="NCBI Taxonomy" id="153914"/>
    <lineage>
        <taxon>Eukaryota</taxon>
        <taxon>Fungi</taxon>
        <taxon>Dikarya</taxon>
        <taxon>Basidiomycota</taxon>
        <taxon>Agaricomycotina</taxon>
        <taxon>Agaricomycetes</taxon>
        <taxon>Agaricomycetidae</taxon>
        <taxon>Agaricales</taxon>
        <taxon>Marasmiineae</taxon>
        <taxon>Physalacriaceae</taxon>
        <taxon>Armillaria</taxon>
    </lineage>
</organism>
<dbReference type="EMBL" id="JAUEPR010000022">
    <property type="protein sequence ID" value="KAK0475704.1"/>
    <property type="molecule type" value="Genomic_DNA"/>
</dbReference>
<evidence type="ECO:0000256" key="1">
    <source>
        <dbReference type="SAM" id="MobiDB-lite"/>
    </source>
</evidence>
<keyword evidence="4" id="KW-1185">Reference proteome</keyword>
<keyword evidence="2" id="KW-0472">Membrane</keyword>
<keyword evidence="2" id="KW-0812">Transmembrane</keyword>
<keyword evidence="2" id="KW-1133">Transmembrane helix</keyword>
<evidence type="ECO:0000313" key="3">
    <source>
        <dbReference type="EMBL" id="KAK0475704.1"/>
    </source>
</evidence>
<protein>
    <recommendedName>
        <fullName evidence="5">Transmembrane protein</fullName>
    </recommendedName>
</protein>
<feature type="compositionally biased region" description="Basic and acidic residues" evidence="1">
    <location>
        <begin position="1"/>
        <end position="20"/>
    </location>
</feature>
<feature type="region of interest" description="Disordered" evidence="1">
    <location>
        <begin position="88"/>
        <end position="139"/>
    </location>
</feature>
<gene>
    <name evidence="3" type="ORF">IW261DRAFT_453195</name>
</gene>
<evidence type="ECO:0008006" key="5">
    <source>
        <dbReference type="Google" id="ProtNLM"/>
    </source>
</evidence>
<name>A0AA39P1B8_9AGAR</name>
<dbReference type="AlphaFoldDB" id="A0AA39P1B8"/>
<evidence type="ECO:0000256" key="2">
    <source>
        <dbReference type="SAM" id="Phobius"/>
    </source>
</evidence>
<dbReference type="Proteomes" id="UP001175227">
    <property type="component" value="Unassembled WGS sequence"/>
</dbReference>
<feature type="transmembrane region" description="Helical" evidence="2">
    <location>
        <begin position="37"/>
        <end position="56"/>
    </location>
</feature>
<evidence type="ECO:0000313" key="4">
    <source>
        <dbReference type="Proteomes" id="UP001175227"/>
    </source>
</evidence>
<accession>A0AA39P1B8</accession>